<dbReference type="InterPro" id="IPR011856">
    <property type="entry name" value="tRNA_endonuc-like_dom_sf"/>
</dbReference>
<evidence type="ECO:0000313" key="2">
    <source>
        <dbReference type="Proteomes" id="UP001302978"/>
    </source>
</evidence>
<accession>A0AA96ZU40</accession>
<reference evidence="1 2" key="1">
    <citation type="submission" date="2023-07" db="EMBL/GenBank/DDBJ databases">
        <title>Closed genoem sequence of Methanomicrococcus sp. Hf6.</title>
        <authorList>
            <person name="Poehlein A."/>
            <person name="Protasov E."/>
            <person name="Platt K."/>
            <person name="Reeh H."/>
            <person name="Daniel R."/>
            <person name="Brune A."/>
        </authorList>
    </citation>
    <scope>NUCLEOTIDE SEQUENCE [LARGE SCALE GENOMIC DNA]</scope>
    <source>
        <strain evidence="1 2">Hf6</strain>
    </source>
</reference>
<dbReference type="Gene3D" id="3.40.1350.10">
    <property type="match status" value="1"/>
</dbReference>
<dbReference type="Proteomes" id="UP001302978">
    <property type="component" value="Chromosome"/>
</dbReference>
<sequence>MKTIEHLYLTVGTDPVSNYAVADFFLENQNLKTIHFIHSTEDSENNIQSTEPFAAHLKSVLDKKAGDTRIFLHGIRIKDSFSIHKDIQNILSDFESSEKSDLKNVQTIQNVHLDYSGGTKEMALHSYETFKDVLGERVTFSYYDSRRNRLKEDSELGEPVDSVFLGDKVEIDFADLFELHGYSIIENEEHSGFVFSVEFFKEFLDALQDRENFENYLDWRDYFFSVYPDSRKVEPAENKVKLSDLLPPEFPISKVLEKMILKIHDEMPEYSFLEEKGGEYYLKTDVSNKQTDKLIETRKYIVGRWFEQYVYVVLKENLLEKEIISSLDLNIMIQSATKNFEIDVAMIKGYEFFGVSCTTDKTQSLCKSKGFEILHRTKQIAGEDSKAILMTFMNEENTAEIDADLSDLLEDRLLVLGRDDLFPKEKFCQKIVDFLSS</sequence>
<dbReference type="AlphaFoldDB" id="A0AA96ZU40"/>
<keyword evidence="2" id="KW-1185">Reference proteome</keyword>
<evidence type="ECO:0008006" key="3">
    <source>
        <dbReference type="Google" id="ProtNLM"/>
    </source>
</evidence>
<dbReference type="SUPFAM" id="SSF52980">
    <property type="entry name" value="Restriction endonuclease-like"/>
    <property type="match status" value="1"/>
</dbReference>
<dbReference type="KEGG" id="mehf:MmiHf6_11940"/>
<protein>
    <recommendedName>
        <fullName evidence="3">DUF1887 family protein</fullName>
    </recommendedName>
</protein>
<dbReference type="GO" id="GO:0003676">
    <property type="term" value="F:nucleic acid binding"/>
    <property type="evidence" value="ECO:0007669"/>
    <property type="project" value="InterPro"/>
</dbReference>
<organism evidence="1 2">
    <name type="scientific">Methanimicrococcus hongohii</name>
    <dbReference type="NCBI Taxonomy" id="3028295"/>
    <lineage>
        <taxon>Archaea</taxon>
        <taxon>Methanobacteriati</taxon>
        <taxon>Methanobacteriota</taxon>
        <taxon>Stenosarchaea group</taxon>
        <taxon>Methanomicrobia</taxon>
        <taxon>Methanosarcinales</taxon>
        <taxon>Methanosarcinaceae</taxon>
        <taxon>Methanimicrococcus</taxon>
    </lineage>
</organism>
<evidence type="ECO:0000313" key="1">
    <source>
        <dbReference type="EMBL" id="WNY23871.1"/>
    </source>
</evidence>
<dbReference type="RefSeq" id="WP_316557039.1">
    <property type="nucleotide sequence ID" value="NZ_CP131059.1"/>
</dbReference>
<dbReference type="GeneID" id="85195772"/>
<proteinExistence type="predicted"/>
<dbReference type="EMBL" id="CP131059">
    <property type="protein sequence ID" value="WNY23871.1"/>
    <property type="molecule type" value="Genomic_DNA"/>
</dbReference>
<name>A0AA96ZU40_9EURY</name>
<gene>
    <name evidence="1" type="ORF">MmiHf6_11940</name>
</gene>
<dbReference type="InterPro" id="IPR011335">
    <property type="entry name" value="Restrct_endonuc-II-like"/>
</dbReference>